<feature type="domain" description="NodB homology" evidence="1">
    <location>
        <begin position="76"/>
        <end position="306"/>
    </location>
</feature>
<dbReference type="GO" id="GO:0016810">
    <property type="term" value="F:hydrolase activity, acting on carbon-nitrogen (but not peptide) bonds"/>
    <property type="evidence" value="ECO:0007669"/>
    <property type="project" value="InterPro"/>
</dbReference>
<dbReference type="EMBL" id="ML996567">
    <property type="protein sequence ID" value="KAF2761467.1"/>
    <property type="molecule type" value="Genomic_DNA"/>
</dbReference>
<dbReference type="Proteomes" id="UP000799437">
    <property type="component" value="Unassembled WGS sequence"/>
</dbReference>
<dbReference type="InterPro" id="IPR002509">
    <property type="entry name" value="NODB_dom"/>
</dbReference>
<dbReference type="OrthoDB" id="9970124at2759"/>
<dbReference type="Gene3D" id="3.20.20.370">
    <property type="entry name" value="Glycoside hydrolase/deacetylase"/>
    <property type="match status" value="1"/>
</dbReference>
<accession>A0A6A6WIH5</accession>
<reference evidence="2" key="1">
    <citation type="journal article" date="2020" name="Stud. Mycol.">
        <title>101 Dothideomycetes genomes: a test case for predicting lifestyles and emergence of pathogens.</title>
        <authorList>
            <person name="Haridas S."/>
            <person name="Albert R."/>
            <person name="Binder M."/>
            <person name="Bloem J."/>
            <person name="Labutti K."/>
            <person name="Salamov A."/>
            <person name="Andreopoulos B."/>
            <person name="Baker S."/>
            <person name="Barry K."/>
            <person name="Bills G."/>
            <person name="Bluhm B."/>
            <person name="Cannon C."/>
            <person name="Castanera R."/>
            <person name="Culley D."/>
            <person name="Daum C."/>
            <person name="Ezra D."/>
            <person name="Gonzalez J."/>
            <person name="Henrissat B."/>
            <person name="Kuo A."/>
            <person name="Liang C."/>
            <person name="Lipzen A."/>
            <person name="Lutzoni F."/>
            <person name="Magnuson J."/>
            <person name="Mondo S."/>
            <person name="Nolan M."/>
            <person name="Ohm R."/>
            <person name="Pangilinan J."/>
            <person name="Park H.-J."/>
            <person name="Ramirez L."/>
            <person name="Alfaro M."/>
            <person name="Sun H."/>
            <person name="Tritt A."/>
            <person name="Yoshinaga Y."/>
            <person name="Zwiers L.-H."/>
            <person name="Turgeon B."/>
            <person name="Goodwin S."/>
            <person name="Spatafora J."/>
            <person name="Crous P."/>
            <person name="Grigoriev I."/>
        </authorList>
    </citation>
    <scope>NUCLEOTIDE SEQUENCE</scope>
    <source>
        <strain evidence="2">CBS 121739</strain>
    </source>
</reference>
<dbReference type="SUPFAM" id="SSF88713">
    <property type="entry name" value="Glycoside hydrolase/deacetylase"/>
    <property type="match status" value="1"/>
</dbReference>
<dbReference type="InterPro" id="IPR011330">
    <property type="entry name" value="Glyco_hydro/deAcase_b/a-brl"/>
</dbReference>
<dbReference type="RefSeq" id="XP_033603918.1">
    <property type="nucleotide sequence ID" value="XM_033748021.1"/>
</dbReference>
<dbReference type="PANTHER" id="PTHR43123:SF1">
    <property type="entry name" value="POLYSACCHARIDE DEACETYLASE-RELATED"/>
    <property type="match status" value="1"/>
</dbReference>
<evidence type="ECO:0000313" key="2">
    <source>
        <dbReference type="EMBL" id="KAF2761467.1"/>
    </source>
</evidence>
<gene>
    <name evidence="2" type="ORF">EJ05DRAFT_508627</name>
</gene>
<dbReference type="GO" id="GO:0005975">
    <property type="term" value="P:carbohydrate metabolic process"/>
    <property type="evidence" value="ECO:0007669"/>
    <property type="project" value="InterPro"/>
</dbReference>
<dbReference type="GeneID" id="54489075"/>
<proteinExistence type="predicted"/>
<dbReference type="AlphaFoldDB" id="A0A6A6WIH5"/>
<protein>
    <submittedName>
        <fullName evidence="2">Polysaccharide deacetylase</fullName>
    </submittedName>
</protein>
<dbReference type="PROSITE" id="PS51677">
    <property type="entry name" value="NODB"/>
    <property type="match status" value="1"/>
</dbReference>
<organism evidence="2 3">
    <name type="scientific">Pseudovirgaria hyperparasitica</name>
    <dbReference type="NCBI Taxonomy" id="470096"/>
    <lineage>
        <taxon>Eukaryota</taxon>
        <taxon>Fungi</taxon>
        <taxon>Dikarya</taxon>
        <taxon>Ascomycota</taxon>
        <taxon>Pezizomycotina</taxon>
        <taxon>Dothideomycetes</taxon>
        <taxon>Dothideomycetes incertae sedis</taxon>
        <taxon>Acrospermales</taxon>
        <taxon>Acrospermaceae</taxon>
        <taxon>Pseudovirgaria</taxon>
    </lineage>
</organism>
<name>A0A6A6WIH5_9PEZI</name>
<evidence type="ECO:0000259" key="1">
    <source>
        <dbReference type="PROSITE" id="PS51677"/>
    </source>
</evidence>
<evidence type="ECO:0000313" key="3">
    <source>
        <dbReference type="Proteomes" id="UP000799437"/>
    </source>
</evidence>
<sequence length="327" mass="37799">MKPFEWDEHYDFPRDLVGYGEKSHNPRWPNNAKIAVSFVINYEEGAEHTVLNGDVHSETHLWEASGGQPHMQERAVNIESEYNYGSRSGVWRLFRLFNKYKMKYTLYAVGQAIEKNPAVAKSSVENGHDIASHAYRWIDYHKMPAEQEKDYIRKGIEVIKDVSGVYPKGWYYGRLSPRSHALVWDVYKEMGLPLLWESDSYADDIPYWVDVPAEKDEAKPEGMLMVPYSYDCNDYKFNVPTGFGAPNDFYDHVKGAFDILYEEGQEGMPKMMTIGLHCRCIGKPSRFSALKKFVEYIAAKEGVWVATRTQIAEHFRAQFPYKKGELA</sequence>
<keyword evidence="3" id="KW-1185">Reference proteome</keyword>
<dbReference type="Pfam" id="PF01522">
    <property type="entry name" value="Polysacc_deac_1"/>
    <property type="match status" value="1"/>
</dbReference>
<dbReference type="PANTHER" id="PTHR43123">
    <property type="entry name" value="POLYSACCHARIDE DEACETYLASE-RELATED"/>
    <property type="match status" value="1"/>
</dbReference>